<protein>
    <submittedName>
        <fullName evidence="1">Uncharacterized protein</fullName>
    </submittedName>
</protein>
<accession>A0ABQ9JI18</accession>
<sequence>MILGSYPSGMNQNYVYRLLKWEGSHTPCTLGSLRWNLWKIKKQLSPCLTINRNPPRPDEPLSWKTLDIFSGGPCWQLHCTYHAGLRFELSACTMPLSDSNSVSVDGVNGHRLKSNAGEEKYHITRRIKMQYTNITISDKRRTKDPYGLDLLTDCINKRKICCYLPDCSPSYRWKSILITERTVIGSSSTPFFLSGLNLDTPT</sequence>
<dbReference type="EMBL" id="JAPWTJ010000501">
    <property type="protein sequence ID" value="KAJ8977856.1"/>
    <property type="molecule type" value="Genomic_DNA"/>
</dbReference>
<reference evidence="1" key="1">
    <citation type="journal article" date="2023" name="Insect Mol. Biol.">
        <title>Genome sequencing provides insights into the evolution of gene families encoding plant cell wall-degrading enzymes in longhorned beetles.</title>
        <authorList>
            <person name="Shin N.R."/>
            <person name="Okamura Y."/>
            <person name="Kirsch R."/>
            <person name="Pauchet Y."/>
        </authorList>
    </citation>
    <scope>NUCLEOTIDE SEQUENCE</scope>
    <source>
        <strain evidence="1">MMC_N1</strain>
    </source>
</reference>
<gene>
    <name evidence="1" type="ORF">NQ317_018694</name>
</gene>
<evidence type="ECO:0000313" key="1">
    <source>
        <dbReference type="EMBL" id="KAJ8977856.1"/>
    </source>
</evidence>
<comment type="caution">
    <text evidence="1">The sequence shown here is derived from an EMBL/GenBank/DDBJ whole genome shotgun (WGS) entry which is preliminary data.</text>
</comment>
<keyword evidence="2" id="KW-1185">Reference proteome</keyword>
<dbReference type="Proteomes" id="UP001162164">
    <property type="component" value="Unassembled WGS sequence"/>
</dbReference>
<evidence type="ECO:0000313" key="2">
    <source>
        <dbReference type="Proteomes" id="UP001162164"/>
    </source>
</evidence>
<proteinExistence type="predicted"/>
<organism evidence="1 2">
    <name type="scientific">Molorchus minor</name>
    <dbReference type="NCBI Taxonomy" id="1323400"/>
    <lineage>
        <taxon>Eukaryota</taxon>
        <taxon>Metazoa</taxon>
        <taxon>Ecdysozoa</taxon>
        <taxon>Arthropoda</taxon>
        <taxon>Hexapoda</taxon>
        <taxon>Insecta</taxon>
        <taxon>Pterygota</taxon>
        <taxon>Neoptera</taxon>
        <taxon>Endopterygota</taxon>
        <taxon>Coleoptera</taxon>
        <taxon>Polyphaga</taxon>
        <taxon>Cucujiformia</taxon>
        <taxon>Chrysomeloidea</taxon>
        <taxon>Cerambycidae</taxon>
        <taxon>Lamiinae</taxon>
        <taxon>Monochamini</taxon>
        <taxon>Molorchus</taxon>
    </lineage>
</organism>
<name>A0ABQ9JI18_9CUCU</name>